<dbReference type="KEGG" id="svo:SVI_2844"/>
<keyword evidence="3" id="KW-1185">Reference proteome</keyword>
<reference evidence="3" key="1">
    <citation type="journal article" date="2010" name="Mol. Biosyst.">
        <title>Complete genome sequence and comparative analysis of Shewanella violacea, a psychrophilic and piezophilic bacterium from deep sea floor sediments.</title>
        <authorList>
            <person name="Aono E."/>
            <person name="Baba T."/>
            <person name="Ara T."/>
            <person name="Nishi T."/>
            <person name="Nakamichi T."/>
            <person name="Inamoto E."/>
            <person name="Toyonaga H."/>
            <person name="Hasegawa M."/>
            <person name="Takai Y."/>
            <person name="Okumura Y."/>
            <person name="Baba M."/>
            <person name="Tomita M."/>
            <person name="Kato C."/>
            <person name="Oshima T."/>
            <person name="Nakasone K."/>
            <person name="Mori H."/>
        </authorList>
    </citation>
    <scope>NUCLEOTIDE SEQUENCE [LARGE SCALE GENOMIC DNA]</scope>
    <source>
        <strain evidence="3">JCM 10179 / CIP 106290 / LMG 19151 / DSS12</strain>
    </source>
</reference>
<dbReference type="STRING" id="637905.SVI_2844"/>
<gene>
    <name evidence="2" type="ordered locus">SVI_2844</name>
</gene>
<dbReference type="HOGENOM" id="CLU_063869_0_0_6"/>
<accession>D4ZMB6</accession>
<dbReference type="EMBL" id="AP011177">
    <property type="protein sequence ID" value="BAJ02815.1"/>
    <property type="molecule type" value="Genomic_DNA"/>
</dbReference>
<feature type="signal peptide" evidence="1">
    <location>
        <begin position="1"/>
        <end position="49"/>
    </location>
</feature>
<proteinExistence type="predicted"/>
<keyword evidence="1" id="KW-0732">Signal</keyword>
<feature type="chain" id="PRO_5003068370" description="Fimbrial protein" evidence="1">
    <location>
        <begin position="50"/>
        <end position="378"/>
    </location>
</feature>
<dbReference type="AlphaFoldDB" id="D4ZMB6"/>
<evidence type="ECO:0000256" key="1">
    <source>
        <dbReference type="SAM" id="SignalP"/>
    </source>
</evidence>
<evidence type="ECO:0000313" key="3">
    <source>
        <dbReference type="Proteomes" id="UP000002350"/>
    </source>
</evidence>
<protein>
    <recommendedName>
        <fullName evidence="4">Fimbrial protein</fullName>
    </recommendedName>
</protein>
<organism evidence="2 3">
    <name type="scientific">Shewanella violacea (strain JCM 10179 / CIP 106290 / LMG 19151 / DSS12)</name>
    <dbReference type="NCBI Taxonomy" id="637905"/>
    <lineage>
        <taxon>Bacteria</taxon>
        <taxon>Pseudomonadati</taxon>
        <taxon>Pseudomonadota</taxon>
        <taxon>Gammaproteobacteria</taxon>
        <taxon>Alteromonadales</taxon>
        <taxon>Shewanellaceae</taxon>
        <taxon>Shewanella</taxon>
    </lineage>
</organism>
<evidence type="ECO:0008006" key="4">
    <source>
        <dbReference type="Google" id="ProtNLM"/>
    </source>
</evidence>
<name>D4ZMB6_SHEVD</name>
<sequence>MKHDRATSQIRSVKTIMVQSVSGLYSQMKRVMKRVILLLILSQCQLAQAASLTGVLEVDHVNWLNGKTQGEYITTSYWQLAQTQPTRSWVPGLYAKGQAKEVVLSHGQDKVTTVIDVSGLEYKLGSAASKFELQPFVLASVPTCDTQSNSQSSLLLVGNNPRCIGKDSYVTKDKHQYTPFQFFRPIFKLPNMVADFASAKLPSGTYHGSVTVTAQYLYESATGNLTYRSFPISISFSIRYVKSKVTSVIVNGNGNMPAVYDVDNKTVSGTTDYRINVKGVFSNGVQLTFAHSPAGQDFNLESNLGDTKIPYSIKCPQCNVPNVVDKGKLSLNNGTTKVPGKGDSISFSLKVSYDNIAAKTVDTRSYKDTFTVLFKPVL</sequence>
<dbReference type="eggNOG" id="ENOG503412Z">
    <property type="taxonomic scope" value="Bacteria"/>
</dbReference>
<dbReference type="Proteomes" id="UP000002350">
    <property type="component" value="Chromosome"/>
</dbReference>
<evidence type="ECO:0000313" key="2">
    <source>
        <dbReference type="EMBL" id="BAJ02815.1"/>
    </source>
</evidence>